<dbReference type="SUPFAM" id="SSF56784">
    <property type="entry name" value="HAD-like"/>
    <property type="match status" value="1"/>
</dbReference>
<keyword evidence="2" id="KW-1185">Reference proteome</keyword>
<dbReference type="RefSeq" id="WP_158552188.1">
    <property type="nucleotide sequence ID" value="NZ_CP060636.1"/>
</dbReference>
<dbReference type="InterPro" id="IPR000150">
    <property type="entry name" value="Cof"/>
</dbReference>
<dbReference type="GO" id="GO:0005829">
    <property type="term" value="C:cytosol"/>
    <property type="evidence" value="ECO:0007669"/>
    <property type="project" value="TreeGrafter"/>
</dbReference>
<dbReference type="Gene3D" id="3.40.50.1000">
    <property type="entry name" value="HAD superfamily/HAD-like"/>
    <property type="match status" value="1"/>
</dbReference>
<reference evidence="1 2" key="1">
    <citation type="submission" date="2020-08" db="EMBL/GenBank/DDBJ databases">
        <authorList>
            <person name="Liu C."/>
            <person name="Sun Q."/>
        </authorList>
    </citation>
    <scope>NUCLEOTIDE SEQUENCE [LARGE SCALE GENOMIC DNA]</scope>
    <source>
        <strain evidence="1 2">NSJ-61</strain>
    </source>
</reference>
<keyword evidence="1" id="KW-0378">Hydrolase</keyword>
<evidence type="ECO:0000313" key="1">
    <source>
        <dbReference type="EMBL" id="QNM13577.1"/>
    </source>
</evidence>
<protein>
    <submittedName>
        <fullName evidence="1">Cof-type HAD-IIB family hydrolase</fullName>
    </submittedName>
</protein>
<dbReference type="Gene3D" id="3.30.1240.10">
    <property type="match status" value="1"/>
</dbReference>
<dbReference type="InterPro" id="IPR006379">
    <property type="entry name" value="HAD-SF_hydro_IIB"/>
</dbReference>
<dbReference type="NCBIfam" id="TIGR00099">
    <property type="entry name" value="Cof-subfamily"/>
    <property type="match status" value="1"/>
</dbReference>
<organism evidence="1 2">
    <name type="scientific">[Eubacterium] hominis</name>
    <dbReference type="NCBI Taxonomy" id="2764325"/>
    <lineage>
        <taxon>Bacteria</taxon>
        <taxon>Bacillati</taxon>
        <taxon>Bacillota</taxon>
        <taxon>Erysipelotrichia</taxon>
        <taxon>Erysipelotrichales</taxon>
        <taxon>Erysipelotrichaceae</taxon>
        <taxon>Amedibacillus</taxon>
    </lineage>
</organism>
<dbReference type="NCBIfam" id="TIGR01484">
    <property type="entry name" value="HAD-SF-IIB"/>
    <property type="match status" value="1"/>
</dbReference>
<dbReference type="PANTHER" id="PTHR10000:SF25">
    <property type="entry name" value="PHOSPHATASE YKRA-RELATED"/>
    <property type="match status" value="1"/>
</dbReference>
<dbReference type="InterPro" id="IPR036412">
    <property type="entry name" value="HAD-like_sf"/>
</dbReference>
<name>A0A7G9GRZ5_9FIRM</name>
<dbReference type="GO" id="GO:0000287">
    <property type="term" value="F:magnesium ion binding"/>
    <property type="evidence" value="ECO:0007669"/>
    <property type="project" value="TreeGrafter"/>
</dbReference>
<dbReference type="KEGG" id="ehn:H9Q80_06415"/>
<proteinExistence type="predicted"/>
<dbReference type="GO" id="GO:0016791">
    <property type="term" value="F:phosphatase activity"/>
    <property type="evidence" value="ECO:0007669"/>
    <property type="project" value="TreeGrafter"/>
</dbReference>
<dbReference type="EMBL" id="CP060636">
    <property type="protein sequence ID" value="QNM13577.1"/>
    <property type="molecule type" value="Genomic_DNA"/>
</dbReference>
<dbReference type="Pfam" id="PF08282">
    <property type="entry name" value="Hydrolase_3"/>
    <property type="match status" value="1"/>
</dbReference>
<dbReference type="InterPro" id="IPR023214">
    <property type="entry name" value="HAD_sf"/>
</dbReference>
<accession>A0A7G9GRZ5</accession>
<dbReference type="PANTHER" id="PTHR10000">
    <property type="entry name" value="PHOSPHOSERINE PHOSPHATASE"/>
    <property type="match status" value="1"/>
</dbReference>
<evidence type="ECO:0000313" key="2">
    <source>
        <dbReference type="Proteomes" id="UP000515856"/>
    </source>
</evidence>
<gene>
    <name evidence="1" type="ORF">H9Q80_06415</name>
</gene>
<dbReference type="AlphaFoldDB" id="A0A7G9GRZ5"/>
<dbReference type="Proteomes" id="UP000515856">
    <property type="component" value="Chromosome"/>
</dbReference>
<sequence>MNEQKIIQLKEHIKAVFFDIDGTYYDQITHRIPDSNIQAVKALQQQGYKVALASARPFSSAIELPVLKDINWDGIVSAGGQEVYDEHYQLIEENNFSQNELNEIFRIAQKHQIPAYVVGDDNFFTMDSSLLEPFKTRFHLTVDKIHPYHGEKALLITLLMPIGFSYEPYFQHMPNVRIQYTGGTNTDLFPKAVTKPSGIHTLMKYWNLADNAYMAFGDSGSDIEMMEDAMLGVCMGNGSEQCKQSADILCGRSDRDGIYNFLKSFDII</sequence>